<reference evidence="2" key="2">
    <citation type="submission" date="2015-01" db="EMBL/GenBank/DDBJ databases">
        <title>Evolutionary Origins and Diversification of the Mycorrhizal Mutualists.</title>
        <authorList>
            <consortium name="DOE Joint Genome Institute"/>
            <consortium name="Mycorrhizal Genomics Consortium"/>
            <person name="Kohler A."/>
            <person name="Kuo A."/>
            <person name="Nagy L.G."/>
            <person name="Floudas D."/>
            <person name="Copeland A."/>
            <person name="Barry K.W."/>
            <person name="Cichocki N."/>
            <person name="Veneault-Fourrey C."/>
            <person name="LaButti K."/>
            <person name="Lindquist E.A."/>
            <person name="Lipzen A."/>
            <person name="Lundell T."/>
            <person name="Morin E."/>
            <person name="Murat C."/>
            <person name="Riley R."/>
            <person name="Ohm R."/>
            <person name="Sun H."/>
            <person name="Tunlid A."/>
            <person name="Henrissat B."/>
            <person name="Grigoriev I.V."/>
            <person name="Hibbett D.S."/>
            <person name="Martin F."/>
        </authorList>
    </citation>
    <scope>NUCLEOTIDE SEQUENCE [LARGE SCALE GENOMIC DNA]</scope>
    <source>
        <strain evidence="2">MUT 4182</strain>
    </source>
</reference>
<sequence>MQVNDWYSFVPPSSALQSIRSHTDWINQARDRRKLYEASNNKTIPCWFLIESEKDIPSNAIRTGTDVGGHALYSARSWYKDAGLLVGKCRPGLSGAHIALNLGEIPKITPFEVLVGDPSHFKWVAVPEKAKDAKAVAPSAFIGVEAGFENAHRHRASFVSQISLENSWQPGKAHSGDPFAFAGYYLKEWRKDTIRVLAWAD</sequence>
<dbReference type="Proteomes" id="UP000054248">
    <property type="component" value="Unassembled WGS sequence"/>
</dbReference>
<reference evidence="1 2" key="1">
    <citation type="submission" date="2014-04" db="EMBL/GenBank/DDBJ databases">
        <authorList>
            <consortium name="DOE Joint Genome Institute"/>
            <person name="Kuo A."/>
            <person name="Girlanda M."/>
            <person name="Perotto S."/>
            <person name="Kohler A."/>
            <person name="Nagy L.G."/>
            <person name="Floudas D."/>
            <person name="Copeland A."/>
            <person name="Barry K.W."/>
            <person name="Cichocki N."/>
            <person name="Veneault-Fourrey C."/>
            <person name="LaButti K."/>
            <person name="Lindquist E.A."/>
            <person name="Lipzen A."/>
            <person name="Lundell T."/>
            <person name="Morin E."/>
            <person name="Murat C."/>
            <person name="Sun H."/>
            <person name="Tunlid A."/>
            <person name="Henrissat B."/>
            <person name="Grigoriev I.V."/>
            <person name="Hibbett D.S."/>
            <person name="Martin F."/>
            <person name="Nordberg H.P."/>
            <person name="Cantor M.N."/>
            <person name="Hua S.X."/>
        </authorList>
    </citation>
    <scope>NUCLEOTIDE SEQUENCE [LARGE SCALE GENOMIC DNA]</scope>
    <source>
        <strain evidence="1 2">MUT 4182</strain>
    </source>
</reference>
<organism evidence="1 2">
    <name type="scientific">Tulasnella calospora MUT 4182</name>
    <dbReference type="NCBI Taxonomy" id="1051891"/>
    <lineage>
        <taxon>Eukaryota</taxon>
        <taxon>Fungi</taxon>
        <taxon>Dikarya</taxon>
        <taxon>Basidiomycota</taxon>
        <taxon>Agaricomycotina</taxon>
        <taxon>Agaricomycetes</taxon>
        <taxon>Cantharellales</taxon>
        <taxon>Tulasnellaceae</taxon>
        <taxon>Tulasnella</taxon>
    </lineage>
</organism>
<protein>
    <submittedName>
        <fullName evidence="1">Uncharacterized protein</fullName>
    </submittedName>
</protein>
<dbReference type="InterPro" id="IPR006616">
    <property type="entry name" value="DM9_repeat"/>
</dbReference>
<dbReference type="Pfam" id="PF11901">
    <property type="entry name" value="DM9"/>
    <property type="match status" value="1"/>
</dbReference>
<dbReference type="PANTHER" id="PTHR31649:SF1">
    <property type="entry name" value="FARNESOIC ACID O-METHYL TRANSFERASE DOMAIN-CONTAINING PROTEIN"/>
    <property type="match status" value="1"/>
</dbReference>
<accession>A0A0C3Q4F6</accession>
<keyword evidence="2" id="KW-1185">Reference proteome</keyword>
<dbReference type="PANTHER" id="PTHR31649">
    <property type="entry name" value="AGAP009604-PA"/>
    <property type="match status" value="1"/>
</dbReference>
<dbReference type="EMBL" id="KN823075">
    <property type="protein sequence ID" value="KIO23820.1"/>
    <property type="molecule type" value="Genomic_DNA"/>
</dbReference>
<dbReference type="SMART" id="SM00696">
    <property type="entry name" value="DM9"/>
    <property type="match status" value="1"/>
</dbReference>
<dbReference type="OrthoDB" id="2142040at2759"/>
<proteinExistence type="predicted"/>
<evidence type="ECO:0000313" key="2">
    <source>
        <dbReference type="Proteomes" id="UP000054248"/>
    </source>
</evidence>
<gene>
    <name evidence="1" type="ORF">M407DRAFT_106882</name>
</gene>
<dbReference type="STRING" id="1051891.A0A0C3Q4F6"/>
<evidence type="ECO:0000313" key="1">
    <source>
        <dbReference type="EMBL" id="KIO23820.1"/>
    </source>
</evidence>
<dbReference type="HOGENOM" id="CLU_1628270_0_0_1"/>
<dbReference type="AlphaFoldDB" id="A0A0C3Q4F6"/>
<name>A0A0C3Q4F6_9AGAM</name>